<protein>
    <recommendedName>
        <fullName evidence="6 17">UDP-N-acetylmuramoylalanine--D-glutamate ligase</fullName>
        <ecNumber evidence="5 17">6.3.2.9</ecNumber>
    </recommendedName>
    <alternativeName>
        <fullName evidence="15 17">D-glutamic acid-adding enzyme</fullName>
    </alternativeName>
    <alternativeName>
        <fullName evidence="14 17">UDP-N-acetylmuramoyl-L-alanyl-D-glutamate synthetase</fullName>
    </alternativeName>
</protein>
<evidence type="ECO:0000256" key="17">
    <source>
        <dbReference type="HAMAP-Rule" id="MF_00639"/>
    </source>
</evidence>
<dbReference type="SUPFAM" id="SSF51984">
    <property type="entry name" value="MurCD N-terminal domain"/>
    <property type="match status" value="1"/>
</dbReference>
<dbReference type="InterPro" id="IPR005762">
    <property type="entry name" value="MurD"/>
</dbReference>
<dbReference type="PANTHER" id="PTHR43692:SF1">
    <property type="entry name" value="UDP-N-ACETYLMURAMOYLALANINE--D-GLUTAMATE LIGASE"/>
    <property type="match status" value="1"/>
</dbReference>
<dbReference type="Gene3D" id="3.40.50.720">
    <property type="entry name" value="NAD(P)-binding Rossmann-like Domain"/>
    <property type="match status" value="1"/>
</dbReference>
<dbReference type="Gene3D" id="3.90.190.20">
    <property type="entry name" value="Mur ligase, C-terminal domain"/>
    <property type="match status" value="1"/>
</dbReference>
<evidence type="ECO:0000256" key="13">
    <source>
        <dbReference type="ARBA" id="ARBA00023316"/>
    </source>
</evidence>
<keyword evidence="13 17" id="KW-0961">Cell wall biogenesis/degradation</keyword>
<evidence type="ECO:0000313" key="21">
    <source>
        <dbReference type="EMBL" id="HIU33842.1"/>
    </source>
</evidence>
<evidence type="ECO:0000256" key="14">
    <source>
        <dbReference type="ARBA" id="ARBA00030398"/>
    </source>
</evidence>
<dbReference type="GO" id="GO:0051301">
    <property type="term" value="P:cell division"/>
    <property type="evidence" value="ECO:0007669"/>
    <property type="project" value="UniProtKB-KW"/>
</dbReference>
<evidence type="ECO:0000256" key="6">
    <source>
        <dbReference type="ARBA" id="ARBA00015655"/>
    </source>
</evidence>
<evidence type="ECO:0000256" key="18">
    <source>
        <dbReference type="RuleBase" id="RU003664"/>
    </source>
</evidence>
<evidence type="ECO:0000256" key="16">
    <source>
        <dbReference type="ARBA" id="ARBA00047632"/>
    </source>
</evidence>
<evidence type="ECO:0000259" key="20">
    <source>
        <dbReference type="Pfam" id="PF08245"/>
    </source>
</evidence>
<evidence type="ECO:0000256" key="15">
    <source>
        <dbReference type="ARBA" id="ARBA00032324"/>
    </source>
</evidence>
<comment type="caution">
    <text evidence="21">The sequence shown here is derived from an EMBL/GenBank/DDBJ whole genome shotgun (WGS) entry which is preliminary data.</text>
</comment>
<dbReference type="GO" id="GO:0005737">
    <property type="term" value="C:cytoplasm"/>
    <property type="evidence" value="ECO:0007669"/>
    <property type="project" value="UniProtKB-SubCell"/>
</dbReference>
<evidence type="ECO:0000313" key="22">
    <source>
        <dbReference type="Proteomes" id="UP000824072"/>
    </source>
</evidence>
<keyword evidence="8 17" id="KW-0436">Ligase</keyword>
<evidence type="ECO:0000256" key="9">
    <source>
        <dbReference type="ARBA" id="ARBA00022741"/>
    </source>
</evidence>
<dbReference type="GO" id="GO:0009252">
    <property type="term" value="P:peptidoglycan biosynthetic process"/>
    <property type="evidence" value="ECO:0007669"/>
    <property type="project" value="UniProtKB-UniRule"/>
</dbReference>
<evidence type="ECO:0000256" key="8">
    <source>
        <dbReference type="ARBA" id="ARBA00022598"/>
    </source>
</evidence>
<dbReference type="NCBIfam" id="TIGR01087">
    <property type="entry name" value="murD"/>
    <property type="match status" value="1"/>
</dbReference>
<keyword evidence="12 17" id="KW-0573">Peptidoglycan synthesis</keyword>
<dbReference type="InterPro" id="IPR004101">
    <property type="entry name" value="Mur_ligase_C"/>
</dbReference>
<reference evidence="21" key="1">
    <citation type="submission" date="2020-10" db="EMBL/GenBank/DDBJ databases">
        <authorList>
            <person name="Gilroy R."/>
        </authorList>
    </citation>
    <scope>NUCLEOTIDE SEQUENCE</scope>
    <source>
        <strain evidence="21">ChiHcec3-11533</strain>
    </source>
</reference>
<dbReference type="GO" id="GO:0008360">
    <property type="term" value="P:regulation of cell shape"/>
    <property type="evidence" value="ECO:0007669"/>
    <property type="project" value="UniProtKB-KW"/>
</dbReference>
<dbReference type="GO" id="GO:0071555">
    <property type="term" value="P:cell wall organization"/>
    <property type="evidence" value="ECO:0007669"/>
    <property type="project" value="UniProtKB-KW"/>
</dbReference>
<dbReference type="AlphaFoldDB" id="A0A9D1IAT2"/>
<comment type="similarity">
    <text evidence="4 17">Belongs to the MurCDEF family.</text>
</comment>
<feature type="binding site" evidence="17">
    <location>
        <begin position="113"/>
        <end position="119"/>
    </location>
    <ligand>
        <name>ATP</name>
        <dbReference type="ChEBI" id="CHEBI:30616"/>
    </ligand>
</feature>
<keyword evidence="7 17" id="KW-0963">Cytoplasm</keyword>
<evidence type="ECO:0000256" key="4">
    <source>
        <dbReference type="ARBA" id="ARBA00010416"/>
    </source>
</evidence>
<sequence>MHFKKALVFGLARSGAAAARLLRLRGAEVTLVDAKTKEAFGGALDDLNVEGVHWHLGESPENLLEGMEAMILSPGIPDTHPAVLKAREMGVEVLGELEYAYRESTGTLLAITGTNGKTTTTTLLGEIFKNAGRRAWVVGNIGSPYAAAVPQMRAGDVTVCEVSSFQLETVSQFHPSVAAVLNVTEDHLNRHGTMEKYIALKERVFANCREKDFVVLNYDDPITRKMAEDVKARVVWFSRTGNPPYGAFVREGALCFGTQENNRTVLSLEEIALPGPHNLENCLAATAMALVAGIPSAVVRHTLKTFRGVEHRLEFVRVLDDVRYINDSKATNVDSSIWAVRSMTTPTVILLGGSYKKADYHPLAREMRKNTNIRQAVLIGLTADAIEQALRDEGFSEIARAGTDFEKAISMARALAVPGGTVLLSPACASFDMFQDYEARGREFKRIVKDLEPQGA</sequence>
<feature type="domain" description="Mur ligase central" evidence="20">
    <location>
        <begin position="111"/>
        <end position="289"/>
    </location>
</feature>
<dbReference type="EC" id="6.3.2.9" evidence="5 17"/>
<name>A0A9D1IAT2_9FIRM</name>
<dbReference type="GO" id="GO:0008764">
    <property type="term" value="F:UDP-N-acetylmuramoylalanine-D-glutamate ligase activity"/>
    <property type="evidence" value="ECO:0007669"/>
    <property type="project" value="UniProtKB-UniRule"/>
</dbReference>
<dbReference type="HAMAP" id="MF_00639">
    <property type="entry name" value="MurD"/>
    <property type="match status" value="1"/>
</dbReference>
<evidence type="ECO:0000256" key="12">
    <source>
        <dbReference type="ARBA" id="ARBA00022984"/>
    </source>
</evidence>
<keyword evidence="17 18" id="KW-0132">Cell division</keyword>
<dbReference type="InterPro" id="IPR036565">
    <property type="entry name" value="Mur-like_cat_sf"/>
</dbReference>
<gene>
    <name evidence="17 21" type="primary">murD</name>
    <name evidence="21" type="ORF">IAB02_04705</name>
</gene>
<evidence type="ECO:0000256" key="11">
    <source>
        <dbReference type="ARBA" id="ARBA00022960"/>
    </source>
</evidence>
<evidence type="ECO:0000256" key="3">
    <source>
        <dbReference type="ARBA" id="ARBA00004752"/>
    </source>
</evidence>
<keyword evidence="17 18" id="KW-0131">Cell cycle</keyword>
<dbReference type="PANTHER" id="PTHR43692">
    <property type="entry name" value="UDP-N-ACETYLMURAMOYLALANINE--D-GLUTAMATE LIGASE"/>
    <property type="match status" value="1"/>
</dbReference>
<dbReference type="GO" id="GO:0005524">
    <property type="term" value="F:ATP binding"/>
    <property type="evidence" value="ECO:0007669"/>
    <property type="project" value="UniProtKB-UniRule"/>
</dbReference>
<evidence type="ECO:0000256" key="5">
    <source>
        <dbReference type="ARBA" id="ARBA00012212"/>
    </source>
</evidence>
<dbReference type="EMBL" id="DVMU01000103">
    <property type="protein sequence ID" value="HIU33842.1"/>
    <property type="molecule type" value="Genomic_DNA"/>
</dbReference>
<dbReference type="Pfam" id="PF08245">
    <property type="entry name" value="Mur_ligase_M"/>
    <property type="match status" value="1"/>
</dbReference>
<feature type="domain" description="Mur ligase C-terminal" evidence="19">
    <location>
        <begin position="311"/>
        <end position="428"/>
    </location>
</feature>
<comment type="function">
    <text evidence="1 17 18">Cell wall formation. Catalyzes the addition of glutamate to the nucleotide precursor UDP-N-acetylmuramoyl-L-alanine (UMA).</text>
</comment>
<keyword evidence="11 17" id="KW-0133">Cell shape</keyword>
<dbReference type="InterPro" id="IPR036615">
    <property type="entry name" value="Mur_ligase_C_dom_sf"/>
</dbReference>
<accession>A0A9D1IAT2</accession>
<evidence type="ECO:0000256" key="7">
    <source>
        <dbReference type="ARBA" id="ARBA00022490"/>
    </source>
</evidence>
<comment type="subcellular location">
    <subcellularLocation>
        <location evidence="2 17 18">Cytoplasm</location>
    </subcellularLocation>
</comment>
<comment type="catalytic activity">
    <reaction evidence="16 17 18">
        <text>UDP-N-acetyl-alpha-D-muramoyl-L-alanine + D-glutamate + ATP = UDP-N-acetyl-alpha-D-muramoyl-L-alanyl-D-glutamate + ADP + phosphate + H(+)</text>
        <dbReference type="Rhea" id="RHEA:16429"/>
        <dbReference type="ChEBI" id="CHEBI:15378"/>
        <dbReference type="ChEBI" id="CHEBI:29986"/>
        <dbReference type="ChEBI" id="CHEBI:30616"/>
        <dbReference type="ChEBI" id="CHEBI:43474"/>
        <dbReference type="ChEBI" id="CHEBI:83898"/>
        <dbReference type="ChEBI" id="CHEBI:83900"/>
        <dbReference type="ChEBI" id="CHEBI:456216"/>
        <dbReference type="EC" id="6.3.2.9"/>
    </reaction>
</comment>
<dbReference type="Pfam" id="PF21799">
    <property type="entry name" value="MurD-like_N"/>
    <property type="match status" value="1"/>
</dbReference>
<evidence type="ECO:0000256" key="2">
    <source>
        <dbReference type="ARBA" id="ARBA00004496"/>
    </source>
</evidence>
<comment type="pathway">
    <text evidence="3 17 18">Cell wall biogenesis; peptidoglycan biosynthesis.</text>
</comment>
<proteinExistence type="inferred from homology"/>
<dbReference type="SUPFAM" id="SSF53623">
    <property type="entry name" value="MurD-like peptide ligases, catalytic domain"/>
    <property type="match status" value="1"/>
</dbReference>
<dbReference type="InterPro" id="IPR013221">
    <property type="entry name" value="Mur_ligase_cen"/>
</dbReference>
<evidence type="ECO:0000256" key="10">
    <source>
        <dbReference type="ARBA" id="ARBA00022840"/>
    </source>
</evidence>
<dbReference type="Proteomes" id="UP000824072">
    <property type="component" value="Unassembled WGS sequence"/>
</dbReference>
<reference evidence="21" key="2">
    <citation type="journal article" date="2021" name="PeerJ">
        <title>Extensive microbial diversity within the chicken gut microbiome revealed by metagenomics and culture.</title>
        <authorList>
            <person name="Gilroy R."/>
            <person name="Ravi A."/>
            <person name="Getino M."/>
            <person name="Pursley I."/>
            <person name="Horton D.L."/>
            <person name="Alikhan N.F."/>
            <person name="Baker D."/>
            <person name="Gharbi K."/>
            <person name="Hall N."/>
            <person name="Watson M."/>
            <person name="Adriaenssens E.M."/>
            <person name="Foster-Nyarko E."/>
            <person name="Jarju S."/>
            <person name="Secka A."/>
            <person name="Antonio M."/>
            <person name="Oren A."/>
            <person name="Chaudhuri R.R."/>
            <person name="La Ragione R."/>
            <person name="Hildebrand F."/>
            <person name="Pallen M.J."/>
        </authorList>
    </citation>
    <scope>NUCLEOTIDE SEQUENCE</scope>
    <source>
        <strain evidence="21">ChiHcec3-11533</strain>
    </source>
</reference>
<dbReference type="Gene3D" id="3.40.1190.10">
    <property type="entry name" value="Mur-like, catalytic domain"/>
    <property type="match status" value="1"/>
</dbReference>
<keyword evidence="10 17" id="KW-0067">ATP-binding</keyword>
<evidence type="ECO:0000256" key="1">
    <source>
        <dbReference type="ARBA" id="ARBA00002734"/>
    </source>
</evidence>
<dbReference type="Pfam" id="PF02875">
    <property type="entry name" value="Mur_ligase_C"/>
    <property type="match status" value="1"/>
</dbReference>
<evidence type="ECO:0000259" key="19">
    <source>
        <dbReference type="Pfam" id="PF02875"/>
    </source>
</evidence>
<organism evidence="21 22">
    <name type="scientific">Candidatus Pullichristensenella excrementigallinarum</name>
    <dbReference type="NCBI Taxonomy" id="2840907"/>
    <lineage>
        <taxon>Bacteria</taxon>
        <taxon>Bacillati</taxon>
        <taxon>Bacillota</taxon>
        <taxon>Clostridia</taxon>
        <taxon>Candidatus Pullichristensenella</taxon>
    </lineage>
</organism>
<dbReference type="SUPFAM" id="SSF53244">
    <property type="entry name" value="MurD-like peptide ligases, peptide-binding domain"/>
    <property type="match status" value="1"/>
</dbReference>
<keyword evidence="9 17" id="KW-0547">Nucleotide-binding</keyword>